<accession>A0ABC9CTX7</accession>
<dbReference type="SUPFAM" id="SSF52540">
    <property type="entry name" value="P-loop containing nucleoside triphosphate hydrolases"/>
    <property type="match status" value="1"/>
</dbReference>
<dbReference type="Gene3D" id="3.40.50.300">
    <property type="entry name" value="P-loop containing nucleotide triphosphate hydrolases"/>
    <property type="match status" value="3"/>
</dbReference>
<feature type="compositionally biased region" description="Basic and acidic residues" evidence="5">
    <location>
        <begin position="1"/>
        <end position="18"/>
    </location>
</feature>
<dbReference type="GO" id="GO:0005524">
    <property type="term" value="F:ATP binding"/>
    <property type="evidence" value="ECO:0007669"/>
    <property type="project" value="UniProtKB-KW"/>
</dbReference>
<evidence type="ECO:0000313" key="9">
    <source>
        <dbReference type="EMBL" id="CAL5025812.1"/>
    </source>
</evidence>
<feature type="domain" description="DNA2/NAM7 helicase helicase" evidence="6">
    <location>
        <begin position="295"/>
        <end position="460"/>
    </location>
</feature>
<keyword evidence="10" id="KW-1185">Reference proteome</keyword>
<evidence type="ECO:0000256" key="4">
    <source>
        <dbReference type="ARBA" id="ARBA00022840"/>
    </source>
</evidence>
<feature type="domain" description="DUF6469" evidence="8">
    <location>
        <begin position="147"/>
        <end position="245"/>
    </location>
</feature>
<proteinExistence type="predicted"/>
<dbReference type="EMBL" id="OZ075140">
    <property type="protein sequence ID" value="CAL5025812.1"/>
    <property type="molecule type" value="Genomic_DNA"/>
</dbReference>
<dbReference type="InterPro" id="IPR047187">
    <property type="entry name" value="SF1_C_Upf1"/>
</dbReference>
<feature type="region of interest" description="Disordered" evidence="5">
    <location>
        <begin position="487"/>
        <end position="524"/>
    </location>
</feature>
<dbReference type="CDD" id="cd18808">
    <property type="entry name" value="SF1_C_Upf1"/>
    <property type="match status" value="1"/>
</dbReference>
<evidence type="ECO:0000259" key="6">
    <source>
        <dbReference type="Pfam" id="PF13086"/>
    </source>
</evidence>
<keyword evidence="4" id="KW-0067">ATP-binding</keyword>
<reference evidence="9 10" key="2">
    <citation type="submission" date="2024-10" db="EMBL/GenBank/DDBJ databases">
        <authorList>
            <person name="Ryan C."/>
        </authorList>
    </citation>
    <scope>NUCLEOTIDE SEQUENCE [LARGE SCALE GENOMIC DNA]</scope>
</reference>
<reference evidence="10" key="1">
    <citation type="submission" date="2024-06" db="EMBL/GenBank/DDBJ databases">
        <authorList>
            <person name="Ryan C."/>
        </authorList>
    </citation>
    <scope>NUCLEOTIDE SEQUENCE [LARGE SCALE GENOMIC DNA]</scope>
</reference>
<feature type="domain" description="DNA2/NAM7 helicase helicase" evidence="6">
    <location>
        <begin position="671"/>
        <end position="746"/>
    </location>
</feature>
<keyword evidence="2" id="KW-0378">Hydrolase</keyword>
<evidence type="ECO:0000313" key="10">
    <source>
        <dbReference type="Proteomes" id="UP001497457"/>
    </source>
</evidence>
<dbReference type="Pfam" id="PF20073">
    <property type="entry name" value="DUF6469"/>
    <property type="match status" value="1"/>
</dbReference>
<dbReference type="PANTHER" id="PTHR10887">
    <property type="entry name" value="DNA2/NAM7 HELICASE FAMILY"/>
    <property type="match status" value="1"/>
</dbReference>
<dbReference type="GO" id="GO:0005694">
    <property type="term" value="C:chromosome"/>
    <property type="evidence" value="ECO:0007669"/>
    <property type="project" value="UniProtKB-ARBA"/>
</dbReference>
<organism evidence="9 10">
    <name type="scientific">Urochloa decumbens</name>
    <dbReference type="NCBI Taxonomy" id="240449"/>
    <lineage>
        <taxon>Eukaryota</taxon>
        <taxon>Viridiplantae</taxon>
        <taxon>Streptophyta</taxon>
        <taxon>Embryophyta</taxon>
        <taxon>Tracheophyta</taxon>
        <taxon>Spermatophyta</taxon>
        <taxon>Magnoliopsida</taxon>
        <taxon>Liliopsida</taxon>
        <taxon>Poales</taxon>
        <taxon>Poaceae</taxon>
        <taxon>PACMAD clade</taxon>
        <taxon>Panicoideae</taxon>
        <taxon>Panicodae</taxon>
        <taxon>Paniceae</taxon>
        <taxon>Melinidinae</taxon>
        <taxon>Urochloa</taxon>
    </lineage>
</organism>
<dbReference type="GO" id="GO:0016787">
    <property type="term" value="F:hydrolase activity"/>
    <property type="evidence" value="ECO:0007669"/>
    <property type="project" value="UniProtKB-KW"/>
</dbReference>
<evidence type="ECO:0008006" key="11">
    <source>
        <dbReference type="Google" id="ProtNLM"/>
    </source>
</evidence>
<keyword evidence="3" id="KW-0347">Helicase</keyword>
<dbReference type="InterPro" id="IPR045055">
    <property type="entry name" value="DNA2/NAM7-like"/>
</dbReference>
<dbReference type="Pfam" id="PF13086">
    <property type="entry name" value="AAA_11"/>
    <property type="match status" value="2"/>
</dbReference>
<evidence type="ECO:0000259" key="7">
    <source>
        <dbReference type="Pfam" id="PF13087"/>
    </source>
</evidence>
<feature type="region of interest" description="Disordered" evidence="5">
    <location>
        <begin position="1"/>
        <end position="29"/>
    </location>
</feature>
<sequence>MKPLQRKEWSNKSDGERKRSGRKKQRRRKVDKIKCMMNYWAKVTKDDRKLSRFSLSFLENQVFSWSVKDVFNRDLFREKVKRIPETFASSKNYFGSFGYPLIEETHADLFSSLDGYAYQNFISITRMKKLHDHDKIFFCFEVARPANDERSRETYAPSKDDILVLSSRKPKQVSDLTRNAKSYILAKIVKGGEDDDDLPPHCCIARLSSPLPVEADPVTRVPKEPLFAVFLVNIKTYNRMWTCLEKGKSQATGIVDLIWQYKSKAMNEDTSTSSQLSRCFPDQSIDDLGLEKFMLNSSQLNAVVDCFPVTGNFSPSVKLIWGPPGTGKTKTISTLLWTMLLSRHRTVTCAPTNTAVLEVASRIVKLVYESPASRGIFLSDIVLFGNKRRMKIEEDNDLSTVFLSSRIGRLSQCFAKKPWRLCLCSLLHFLQKSVKEQHQLYTERILAKIKENEGENAEKNQHEDCRVTCTEGKDQNKDICDTVGVAYDDEDDGYDNEEEESDDEEDCCESEGVESDNADDGCDSESSKQTLVILPLKEYARATYNELAVDLFRCMEVLQTDFPREPTMAQSFQCMTEVAELLDILHTHINSDDDDVWFDVLLEEHIKQDSDPLKWPDLLVSVRTEKCAKLKFRKARSLCIQELQYLSEYLELPFWANCFYLSADHMRDIRMYLLQRTKCVLCTVCSSFSLYNVPLDKGTSPLQMLIVDEAAQLKECESLIPMLLPGIRQAVFIGDECQLPALVKSKISQNAYFGRSVFERLSSLGYNKHLLSVQYRMHPEISKFPVANFYESKISDGPNVVCKNYERRLLTGKMFGPYSFINVEGGHETTEKHGQSLKNTIEVAAVLWILQRLFEETVFAGTKLSVGVVSPYNAQVRAIQEKLGKSYDMYDGFSVKVKSVDGFQGAEEDVIIISTVRSNGAGSVGFLTNLQRTNVALTRAKHSLWIVGNVTTLANSRSIWQKIVKDALARGCLFDASDNKDLSNALVNAIIELDDSENLVRMDSLHISTPTFQRPGRRYRP</sequence>
<dbReference type="AlphaFoldDB" id="A0ABC9CTX7"/>
<evidence type="ECO:0000256" key="5">
    <source>
        <dbReference type="SAM" id="MobiDB-lite"/>
    </source>
</evidence>
<dbReference type="InterPro" id="IPR041679">
    <property type="entry name" value="DNA2/NAM7-like_C"/>
</dbReference>
<dbReference type="Proteomes" id="UP001497457">
    <property type="component" value="Chromosome 30rd"/>
</dbReference>
<evidence type="ECO:0000256" key="2">
    <source>
        <dbReference type="ARBA" id="ARBA00022801"/>
    </source>
</evidence>
<dbReference type="Pfam" id="PF13087">
    <property type="entry name" value="AAA_12"/>
    <property type="match status" value="1"/>
</dbReference>
<feature type="compositionally biased region" description="Acidic residues" evidence="5">
    <location>
        <begin position="487"/>
        <end position="523"/>
    </location>
</feature>
<dbReference type="InterPro" id="IPR041677">
    <property type="entry name" value="DNA2/NAM7_AAA_11"/>
</dbReference>
<evidence type="ECO:0000259" key="8">
    <source>
        <dbReference type="Pfam" id="PF20073"/>
    </source>
</evidence>
<dbReference type="FunFam" id="3.40.50.300:FF:000326">
    <property type="entry name" value="P-loop containing nucleoside triphosphate hydrolase"/>
    <property type="match status" value="1"/>
</dbReference>
<protein>
    <recommendedName>
        <fullName evidence="11">P-loop containing nucleoside triphosphate hydrolases superfamily protein</fullName>
    </recommendedName>
</protein>
<feature type="compositionally biased region" description="Basic residues" evidence="5">
    <location>
        <begin position="19"/>
        <end position="29"/>
    </location>
</feature>
<evidence type="ECO:0000256" key="1">
    <source>
        <dbReference type="ARBA" id="ARBA00022741"/>
    </source>
</evidence>
<dbReference type="PANTHER" id="PTHR10887:SF461">
    <property type="entry name" value="OS04G0582000 PROTEIN"/>
    <property type="match status" value="1"/>
</dbReference>
<gene>
    <name evidence="9" type="ORF">URODEC1_LOCUS78331</name>
</gene>
<feature type="domain" description="DNA2/NAM7 helicase-like C-terminal" evidence="7">
    <location>
        <begin position="754"/>
        <end position="950"/>
    </location>
</feature>
<dbReference type="GO" id="GO:0004386">
    <property type="term" value="F:helicase activity"/>
    <property type="evidence" value="ECO:0007669"/>
    <property type="project" value="UniProtKB-KW"/>
</dbReference>
<dbReference type="InterPro" id="IPR027417">
    <property type="entry name" value="P-loop_NTPase"/>
</dbReference>
<evidence type="ECO:0000256" key="3">
    <source>
        <dbReference type="ARBA" id="ARBA00022806"/>
    </source>
</evidence>
<name>A0ABC9CTX7_9POAL</name>
<keyword evidence="1" id="KW-0547">Nucleotide-binding</keyword>
<dbReference type="InterPro" id="IPR045529">
    <property type="entry name" value="DUF6469"/>
</dbReference>